<protein>
    <submittedName>
        <fullName evidence="5">Uncharacterized protein</fullName>
    </submittedName>
</protein>
<dbReference type="SUPFAM" id="SSF51735">
    <property type="entry name" value="NAD(P)-binding Rossmann-fold domains"/>
    <property type="match status" value="1"/>
</dbReference>
<evidence type="ECO:0000256" key="3">
    <source>
        <dbReference type="ARBA" id="ARBA00023002"/>
    </source>
</evidence>
<dbReference type="EMBL" id="HBEJ01009546">
    <property type="protein sequence ID" value="CAD8369748.1"/>
    <property type="molecule type" value="Transcribed_RNA"/>
</dbReference>
<sequence>MTQSFDVKGKICLVSGANRGIGLAILEGLLKHGASKVYAGVRTLSSVDNLVTKYGPDKVVPLKLDKSDPASIKEAAGVAQDVQCVVNNAGILVLAEPFANGGDDAKNEEFVDALQSQMDVNVMGLVRMAQAFTPILEKNGGGAFVVINSASSMRCPGSASGRSGATFTGYAASKAASYSITQGLRASLSNTVVVSVHPGPIATDMVDQYGAKGRSETPDVIPEAMVKALKEGTFLVYPDGAAQKIGGAYENFADAIILPETAPPKSC</sequence>
<evidence type="ECO:0000256" key="4">
    <source>
        <dbReference type="RuleBase" id="RU000363"/>
    </source>
</evidence>
<evidence type="ECO:0000313" key="5">
    <source>
        <dbReference type="EMBL" id="CAD8369748.1"/>
    </source>
</evidence>
<dbReference type="PANTHER" id="PTHR43391">
    <property type="entry name" value="RETINOL DEHYDROGENASE-RELATED"/>
    <property type="match status" value="1"/>
</dbReference>
<proteinExistence type="inferred from homology"/>
<dbReference type="PRINTS" id="PR00081">
    <property type="entry name" value="GDHRDH"/>
</dbReference>
<dbReference type="AlphaFoldDB" id="A0A7S0FLU7"/>
<dbReference type="PRINTS" id="PR00080">
    <property type="entry name" value="SDRFAMILY"/>
</dbReference>
<keyword evidence="2" id="KW-0521">NADP</keyword>
<gene>
    <name evidence="5" type="ORF">MPOL1434_LOCUS5616</name>
</gene>
<dbReference type="InterPro" id="IPR002347">
    <property type="entry name" value="SDR_fam"/>
</dbReference>
<organism evidence="5">
    <name type="scientific">Minutocellus polymorphus</name>
    <dbReference type="NCBI Taxonomy" id="265543"/>
    <lineage>
        <taxon>Eukaryota</taxon>
        <taxon>Sar</taxon>
        <taxon>Stramenopiles</taxon>
        <taxon>Ochrophyta</taxon>
        <taxon>Bacillariophyta</taxon>
        <taxon>Mediophyceae</taxon>
        <taxon>Cymatosirophycidae</taxon>
        <taxon>Cymatosirales</taxon>
        <taxon>Cymatosiraceae</taxon>
        <taxon>Minutocellus</taxon>
    </lineage>
</organism>
<evidence type="ECO:0000256" key="2">
    <source>
        <dbReference type="ARBA" id="ARBA00022857"/>
    </source>
</evidence>
<name>A0A7S0FLU7_9STRA</name>
<dbReference type="Pfam" id="PF00106">
    <property type="entry name" value="adh_short"/>
    <property type="match status" value="1"/>
</dbReference>
<comment type="similarity">
    <text evidence="1 4">Belongs to the short-chain dehydrogenases/reductases (SDR) family.</text>
</comment>
<dbReference type="InterPro" id="IPR036291">
    <property type="entry name" value="NAD(P)-bd_dom_sf"/>
</dbReference>
<dbReference type="PANTHER" id="PTHR43391:SF14">
    <property type="entry name" value="DEHYDROGENASE_REDUCTASE SDR FAMILY PROTEIN 7-LIKE"/>
    <property type="match status" value="1"/>
</dbReference>
<evidence type="ECO:0000256" key="1">
    <source>
        <dbReference type="ARBA" id="ARBA00006484"/>
    </source>
</evidence>
<accession>A0A7S0FLU7</accession>
<reference evidence="5" key="1">
    <citation type="submission" date="2021-01" db="EMBL/GenBank/DDBJ databases">
        <authorList>
            <person name="Corre E."/>
            <person name="Pelletier E."/>
            <person name="Niang G."/>
            <person name="Scheremetjew M."/>
            <person name="Finn R."/>
            <person name="Kale V."/>
            <person name="Holt S."/>
            <person name="Cochrane G."/>
            <person name="Meng A."/>
            <person name="Brown T."/>
            <person name="Cohen L."/>
        </authorList>
    </citation>
    <scope>NUCLEOTIDE SEQUENCE</scope>
    <source>
        <strain evidence="5">CCMP3303</strain>
    </source>
</reference>
<dbReference type="NCBIfam" id="NF006120">
    <property type="entry name" value="PRK08264.1-6"/>
    <property type="match status" value="1"/>
</dbReference>
<keyword evidence="3" id="KW-0560">Oxidoreductase</keyword>
<dbReference type="Gene3D" id="3.40.50.720">
    <property type="entry name" value="NAD(P)-binding Rossmann-like Domain"/>
    <property type="match status" value="1"/>
</dbReference>
<dbReference type="GO" id="GO:0016491">
    <property type="term" value="F:oxidoreductase activity"/>
    <property type="evidence" value="ECO:0007669"/>
    <property type="project" value="UniProtKB-KW"/>
</dbReference>